<evidence type="ECO:0000259" key="2">
    <source>
        <dbReference type="PROSITE" id="PS00028"/>
    </source>
</evidence>
<dbReference type="PROSITE" id="PS00028">
    <property type="entry name" value="ZINC_FINGER_C2H2_1"/>
    <property type="match status" value="1"/>
</dbReference>
<feature type="domain" description="C2H2-type" evidence="2">
    <location>
        <begin position="18"/>
        <end position="40"/>
    </location>
</feature>
<proteinExistence type="predicted"/>
<dbReference type="AlphaFoldDB" id="A0A6G8QG71"/>
<organism evidence="3 4">
    <name type="scientific">Rubrobacter tropicus</name>
    <dbReference type="NCBI Taxonomy" id="2653851"/>
    <lineage>
        <taxon>Bacteria</taxon>
        <taxon>Bacillati</taxon>
        <taxon>Actinomycetota</taxon>
        <taxon>Rubrobacteria</taxon>
        <taxon>Rubrobacterales</taxon>
        <taxon>Rubrobacteraceae</taxon>
        <taxon>Rubrobacter</taxon>
    </lineage>
</organism>
<reference evidence="3 4" key="1">
    <citation type="submission" date="2019-10" db="EMBL/GenBank/DDBJ databases">
        <title>Rubrobacter sp nov SCSIO 52090 isolated from a deep-sea sediment in the South China Sea.</title>
        <authorList>
            <person name="Chen R.W."/>
        </authorList>
    </citation>
    <scope>NUCLEOTIDE SEQUENCE [LARGE SCALE GENOMIC DNA]</scope>
    <source>
        <strain evidence="3 4">SCSIO 52909</strain>
        <plasmid evidence="3 4">unnamed1</plasmid>
    </source>
</reference>
<feature type="compositionally biased region" description="Pro residues" evidence="1">
    <location>
        <begin position="59"/>
        <end position="70"/>
    </location>
</feature>
<name>A0A6G8QG71_9ACTN</name>
<accession>A0A6G8QG71</accession>
<evidence type="ECO:0000313" key="4">
    <source>
        <dbReference type="Proteomes" id="UP000501452"/>
    </source>
</evidence>
<keyword evidence="4" id="KW-1185">Reference proteome</keyword>
<keyword evidence="3" id="KW-0614">Plasmid</keyword>
<geneLocation type="plasmid" evidence="3 4">
    <name>unnamed1</name>
</geneLocation>
<dbReference type="Proteomes" id="UP000501452">
    <property type="component" value="Plasmid unnamed1"/>
</dbReference>
<gene>
    <name evidence="3" type="ORF">GBA63_22385</name>
</gene>
<dbReference type="KEGG" id="rub:GBA63_22385"/>
<feature type="region of interest" description="Disordered" evidence="1">
    <location>
        <begin position="52"/>
        <end position="106"/>
    </location>
</feature>
<sequence length="106" mass="11502">MTPPHEPRRVLHPRDLLCPRCGAGVDRPCSFAGHVQKEIHCTERLLALGDPALRVEAAPEPPTKPPPEKPPAPERPKKRRPLPPAPSGRKPAAPEAQDDAPLTLFG</sequence>
<evidence type="ECO:0000313" key="3">
    <source>
        <dbReference type="EMBL" id="QIN85452.1"/>
    </source>
</evidence>
<evidence type="ECO:0000256" key="1">
    <source>
        <dbReference type="SAM" id="MobiDB-lite"/>
    </source>
</evidence>
<dbReference type="RefSeq" id="WP_166180767.1">
    <property type="nucleotide sequence ID" value="NZ_CP045120.1"/>
</dbReference>
<dbReference type="InterPro" id="IPR013087">
    <property type="entry name" value="Znf_C2H2_type"/>
</dbReference>
<dbReference type="EMBL" id="CP045120">
    <property type="protein sequence ID" value="QIN85452.1"/>
    <property type="molecule type" value="Genomic_DNA"/>
</dbReference>
<protein>
    <recommendedName>
        <fullName evidence="2">C2H2-type domain-containing protein</fullName>
    </recommendedName>
</protein>